<name>A0A803TVG7_ANOCA</name>
<reference evidence="1" key="2">
    <citation type="submission" date="2025-08" db="UniProtKB">
        <authorList>
            <consortium name="Ensembl"/>
        </authorList>
    </citation>
    <scope>IDENTIFICATION</scope>
</reference>
<reference evidence="1" key="1">
    <citation type="submission" date="2009-12" db="EMBL/GenBank/DDBJ databases">
        <title>The Genome Sequence of Anolis carolinensis (Green Anole Lizard).</title>
        <authorList>
            <consortium name="The Genome Sequencing Platform"/>
            <person name="Di Palma F."/>
            <person name="Alfoldi J."/>
            <person name="Heiman D."/>
            <person name="Young S."/>
            <person name="Grabherr M."/>
            <person name="Johnson J."/>
            <person name="Lander E.S."/>
            <person name="Lindblad-Toh K."/>
        </authorList>
    </citation>
    <scope>NUCLEOTIDE SEQUENCE [LARGE SCALE GENOMIC DNA]</scope>
    <source>
        <strain evidence="1">JBL SC #1</strain>
    </source>
</reference>
<dbReference type="Proteomes" id="UP000001646">
    <property type="component" value="Unplaced"/>
</dbReference>
<reference evidence="1" key="3">
    <citation type="submission" date="2025-09" db="UniProtKB">
        <authorList>
            <consortium name="Ensembl"/>
        </authorList>
    </citation>
    <scope>IDENTIFICATION</scope>
</reference>
<keyword evidence="2" id="KW-1185">Reference proteome</keyword>
<dbReference type="AlphaFoldDB" id="A0A803TVG7"/>
<organism evidence="1 2">
    <name type="scientific">Anolis carolinensis</name>
    <name type="common">Green anole</name>
    <name type="synonym">American chameleon</name>
    <dbReference type="NCBI Taxonomy" id="28377"/>
    <lineage>
        <taxon>Eukaryota</taxon>
        <taxon>Metazoa</taxon>
        <taxon>Chordata</taxon>
        <taxon>Craniata</taxon>
        <taxon>Vertebrata</taxon>
        <taxon>Euteleostomi</taxon>
        <taxon>Lepidosauria</taxon>
        <taxon>Squamata</taxon>
        <taxon>Bifurcata</taxon>
        <taxon>Unidentata</taxon>
        <taxon>Episquamata</taxon>
        <taxon>Toxicofera</taxon>
        <taxon>Iguania</taxon>
        <taxon>Dactyloidae</taxon>
        <taxon>Anolis</taxon>
    </lineage>
</organism>
<dbReference type="Ensembl" id="ENSACAT00000054909.1">
    <property type="protein sequence ID" value="ENSACAP00000039207.1"/>
    <property type="gene ID" value="ENSACAG00000036391.1"/>
</dbReference>
<evidence type="ECO:0000313" key="1">
    <source>
        <dbReference type="Ensembl" id="ENSACAP00000039207.1"/>
    </source>
</evidence>
<accession>A0A803TVG7</accession>
<dbReference type="InParanoid" id="A0A803TVG7"/>
<protein>
    <submittedName>
        <fullName evidence="1">Uncharacterized protein</fullName>
    </submittedName>
</protein>
<sequence>GVLIRRKQSWICHLRQLRSLHRIWKRGLRGILRWSPPKLSYMWASSTADSRWDDRPANDEAIPLAPGRPRSTIWDHFHIHSVQQLQKKTHGMQMHLKRQVDMLWWKLHVPLPHRALVGERGGTMERRHCWALLHIEVMDEAHMSAEICWMTDHMLEGLQSGRCQFSSLMVMDNEANVVWVVSECWLPGHALFGTHTKSHCL</sequence>
<evidence type="ECO:0000313" key="2">
    <source>
        <dbReference type="Proteomes" id="UP000001646"/>
    </source>
</evidence>
<proteinExistence type="predicted"/>